<dbReference type="PANTHER" id="PTHR43792:SF1">
    <property type="entry name" value="N-ACETYLTRANSFERASE DOMAIN-CONTAINING PROTEIN"/>
    <property type="match status" value="1"/>
</dbReference>
<dbReference type="InterPro" id="IPR051531">
    <property type="entry name" value="N-acetyltransferase"/>
</dbReference>
<gene>
    <name evidence="2" type="ORF">GCM10011444_03450</name>
</gene>
<evidence type="ECO:0000313" key="2">
    <source>
        <dbReference type="EMBL" id="GGI56036.1"/>
    </source>
</evidence>
<dbReference type="Pfam" id="PF13302">
    <property type="entry name" value="Acetyltransf_3"/>
    <property type="match status" value="1"/>
</dbReference>
<reference evidence="3" key="1">
    <citation type="journal article" date="2019" name="Int. J. Syst. Evol. Microbiol.">
        <title>The Global Catalogue of Microorganisms (GCM) 10K type strain sequencing project: providing services to taxonomists for standard genome sequencing and annotation.</title>
        <authorList>
            <consortium name="The Broad Institute Genomics Platform"/>
            <consortium name="The Broad Institute Genome Sequencing Center for Infectious Disease"/>
            <person name="Wu L."/>
            <person name="Ma J."/>
        </authorList>
    </citation>
    <scope>NUCLEOTIDE SEQUENCE [LARGE SCALE GENOMIC DNA]</scope>
    <source>
        <strain evidence="3">CCM 8681</strain>
    </source>
</reference>
<keyword evidence="3" id="KW-1185">Reference proteome</keyword>
<dbReference type="PANTHER" id="PTHR43792">
    <property type="entry name" value="GNAT FAMILY, PUTATIVE (AFU_ORTHOLOGUE AFUA_3G00765)-RELATED-RELATED"/>
    <property type="match status" value="1"/>
</dbReference>
<dbReference type="SUPFAM" id="SSF55729">
    <property type="entry name" value="Acyl-CoA N-acyltransferases (Nat)"/>
    <property type="match status" value="1"/>
</dbReference>
<evidence type="ECO:0000259" key="1">
    <source>
        <dbReference type="PROSITE" id="PS51186"/>
    </source>
</evidence>
<feature type="domain" description="N-acetyltransferase" evidence="1">
    <location>
        <begin position="9"/>
        <end position="170"/>
    </location>
</feature>
<protein>
    <submittedName>
        <fullName evidence="2">Alanine acetyltransferase</fullName>
    </submittedName>
</protein>
<dbReference type="InterPro" id="IPR016181">
    <property type="entry name" value="Acyl_CoA_acyltransferase"/>
</dbReference>
<evidence type="ECO:0000313" key="3">
    <source>
        <dbReference type="Proteomes" id="UP000624701"/>
    </source>
</evidence>
<dbReference type="Proteomes" id="UP000624701">
    <property type="component" value="Unassembled WGS sequence"/>
</dbReference>
<dbReference type="EMBL" id="BMDQ01000001">
    <property type="protein sequence ID" value="GGI56036.1"/>
    <property type="molecule type" value="Genomic_DNA"/>
</dbReference>
<dbReference type="CDD" id="cd04301">
    <property type="entry name" value="NAT_SF"/>
    <property type="match status" value="1"/>
</dbReference>
<sequence length="170" mass="19486">MKIAETERLILSKITVEDAPFILELMNTPGWLKFIGDRNVRTVADTEDYIKNNQLKCYEKHDFGYYKMCLKSDNLKPIGTAGLLKRDTLEHVDIGFSILPKFHGKGYGFETSSELLNLAKHTFHIKTVCAITLPTNKVSIGLIEKLGFKYKKTVNPFEEDKNLLLFEKQL</sequence>
<accession>A0ABQ2BU84</accession>
<comment type="caution">
    <text evidence="2">The sequence shown here is derived from an EMBL/GenBank/DDBJ whole genome shotgun (WGS) entry which is preliminary data.</text>
</comment>
<dbReference type="PROSITE" id="PS51186">
    <property type="entry name" value="GNAT"/>
    <property type="match status" value="1"/>
</dbReference>
<dbReference type="InterPro" id="IPR000182">
    <property type="entry name" value="GNAT_dom"/>
</dbReference>
<name>A0ABQ2BU84_9FLAO</name>
<organism evidence="2 3">
    <name type="scientific">Winogradskyella haliclonae</name>
    <dbReference type="NCBI Taxonomy" id="2048558"/>
    <lineage>
        <taxon>Bacteria</taxon>
        <taxon>Pseudomonadati</taxon>
        <taxon>Bacteroidota</taxon>
        <taxon>Flavobacteriia</taxon>
        <taxon>Flavobacteriales</taxon>
        <taxon>Flavobacteriaceae</taxon>
        <taxon>Winogradskyella</taxon>
    </lineage>
</organism>
<dbReference type="RefSeq" id="WP_188372974.1">
    <property type="nucleotide sequence ID" value="NZ_BMDQ01000001.1"/>
</dbReference>
<dbReference type="Gene3D" id="3.40.630.30">
    <property type="match status" value="1"/>
</dbReference>
<proteinExistence type="predicted"/>